<dbReference type="Proteomes" id="UP000799757">
    <property type="component" value="Unassembled WGS sequence"/>
</dbReference>
<organism evidence="2 3">
    <name type="scientific">Melanomma pulvis-pyrius CBS 109.77</name>
    <dbReference type="NCBI Taxonomy" id="1314802"/>
    <lineage>
        <taxon>Eukaryota</taxon>
        <taxon>Fungi</taxon>
        <taxon>Dikarya</taxon>
        <taxon>Ascomycota</taxon>
        <taxon>Pezizomycotina</taxon>
        <taxon>Dothideomycetes</taxon>
        <taxon>Pleosporomycetidae</taxon>
        <taxon>Pleosporales</taxon>
        <taxon>Melanommataceae</taxon>
        <taxon>Melanomma</taxon>
    </lineage>
</organism>
<gene>
    <name evidence="2" type="ORF">K505DRAFT_376265</name>
</gene>
<reference evidence="2" key="1">
    <citation type="journal article" date="2020" name="Stud. Mycol.">
        <title>101 Dothideomycetes genomes: a test case for predicting lifestyles and emergence of pathogens.</title>
        <authorList>
            <person name="Haridas S."/>
            <person name="Albert R."/>
            <person name="Binder M."/>
            <person name="Bloem J."/>
            <person name="Labutti K."/>
            <person name="Salamov A."/>
            <person name="Andreopoulos B."/>
            <person name="Baker S."/>
            <person name="Barry K."/>
            <person name="Bills G."/>
            <person name="Bluhm B."/>
            <person name="Cannon C."/>
            <person name="Castanera R."/>
            <person name="Culley D."/>
            <person name="Daum C."/>
            <person name="Ezra D."/>
            <person name="Gonzalez J."/>
            <person name="Henrissat B."/>
            <person name="Kuo A."/>
            <person name="Liang C."/>
            <person name="Lipzen A."/>
            <person name="Lutzoni F."/>
            <person name="Magnuson J."/>
            <person name="Mondo S."/>
            <person name="Nolan M."/>
            <person name="Ohm R."/>
            <person name="Pangilinan J."/>
            <person name="Park H.-J."/>
            <person name="Ramirez L."/>
            <person name="Alfaro M."/>
            <person name="Sun H."/>
            <person name="Tritt A."/>
            <person name="Yoshinaga Y."/>
            <person name="Zwiers L.-H."/>
            <person name="Turgeon B."/>
            <person name="Goodwin S."/>
            <person name="Spatafora J."/>
            <person name="Crous P."/>
            <person name="Grigoriev I."/>
        </authorList>
    </citation>
    <scope>NUCLEOTIDE SEQUENCE</scope>
    <source>
        <strain evidence="2">CBS 109.77</strain>
    </source>
</reference>
<evidence type="ECO:0000256" key="1">
    <source>
        <dbReference type="SAM" id="MobiDB-lite"/>
    </source>
</evidence>
<accession>A0A6A6X779</accession>
<proteinExistence type="predicted"/>
<protein>
    <submittedName>
        <fullName evidence="2">Uncharacterized protein</fullName>
    </submittedName>
</protein>
<feature type="region of interest" description="Disordered" evidence="1">
    <location>
        <begin position="89"/>
        <end position="135"/>
    </location>
</feature>
<sequence length="478" mass="52627">MRTTLRTNPPGPSKMAATAGTAGSGEPDMALVGELLEEISRHPPAIGAMKLLVEHYISVGWLDAAMENAKKLKRLDPSDSEVLGFLEILEKKPEPPTPTPIPLPKSAASSKPAPRPVKRKPVQSSVQLPGNLDSARQDFSQGYKTLRERAKVLFNDLLHLQALQKKNGLPQSNNISRIQAIVEGRSTSTVIKVGPPGSARSVARIIQSNPEKATELATVDLEDIMKWVREPHGKPSGADDDAVRDALVKRVRALESSLPDDLKIYSELALMHVEHENLERNYVNDETMLGDMVKDIPRENFYVTEDNYAWDMEELAQAITANGGVMRNPLSKVMFTPKDIRGIVTHQHGKALGALQMEQHEMSKGVRPDTIVRMEELAKILLEDQSADSLPSRHAVDEFTAYCATLPELEQKVLDGLRCPAKDSHTGQSYDFTIGEAVRDAKGNRVCFHKTGDFIKQAATHLRQSRGAPPDPDKCAVM</sequence>
<name>A0A6A6X779_9PLEO</name>
<dbReference type="EMBL" id="MU001984">
    <property type="protein sequence ID" value="KAF2792128.1"/>
    <property type="molecule type" value="Genomic_DNA"/>
</dbReference>
<evidence type="ECO:0000313" key="3">
    <source>
        <dbReference type="Proteomes" id="UP000799757"/>
    </source>
</evidence>
<feature type="region of interest" description="Disordered" evidence="1">
    <location>
        <begin position="1"/>
        <end position="25"/>
    </location>
</feature>
<keyword evidence="3" id="KW-1185">Reference proteome</keyword>
<dbReference type="AlphaFoldDB" id="A0A6A6X779"/>
<evidence type="ECO:0000313" key="2">
    <source>
        <dbReference type="EMBL" id="KAF2792128.1"/>
    </source>
</evidence>
<dbReference type="OrthoDB" id="5379086at2759"/>